<gene>
    <name evidence="3" type="ORF">SS50377_23271</name>
</gene>
<dbReference type="GO" id="GO:0005634">
    <property type="term" value="C:nucleus"/>
    <property type="evidence" value="ECO:0007669"/>
    <property type="project" value="TreeGrafter"/>
</dbReference>
<accession>A0A9P8S0F2</accession>
<dbReference type="Pfam" id="PF00817">
    <property type="entry name" value="IMS"/>
    <property type="match status" value="1"/>
</dbReference>
<organism evidence="3 4">
    <name type="scientific">Spironucleus salmonicida</name>
    <dbReference type="NCBI Taxonomy" id="348837"/>
    <lineage>
        <taxon>Eukaryota</taxon>
        <taxon>Metamonada</taxon>
        <taxon>Diplomonadida</taxon>
        <taxon>Hexamitidae</taxon>
        <taxon>Hexamitinae</taxon>
        <taxon>Spironucleus</taxon>
    </lineage>
</organism>
<dbReference type="EMBL" id="AUWU02000003">
    <property type="protein sequence ID" value="KAH0575631.1"/>
    <property type="molecule type" value="Genomic_DNA"/>
</dbReference>
<name>A0A9P8S0F2_9EUKA</name>
<comment type="caution">
    <text evidence="3">The sequence shown here is derived from an EMBL/GenBank/DDBJ whole genome shotgun (WGS) entry which is preliminary data.</text>
</comment>
<dbReference type="SUPFAM" id="SSF52113">
    <property type="entry name" value="BRCT domain"/>
    <property type="match status" value="1"/>
</dbReference>
<dbReference type="InterPro" id="IPR043502">
    <property type="entry name" value="DNA/RNA_pol_sf"/>
</dbReference>
<protein>
    <submittedName>
        <fullName evidence="3">DNA repair protein</fullName>
    </submittedName>
</protein>
<dbReference type="InterPro" id="IPR001357">
    <property type="entry name" value="BRCT_dom"/>
</dbReference>
<dbReference type="GeneID" id="94297294"/>
<evidence type="ECO:0000313" key="4">
    <source>
        <dbReference type="Proteomes" id="UP000018208"/>
    </source>
</evidence>
<dbReference type="PROSITE" id="PS50173">
    <property type="entry name" value="UMUC"/>
    <property type="match status" value="1"/>
</dbReference>
<reference evidence="3 4" key="1">
    <citation type="journal article" date="2014" name="PLoS Genet.">
        <title>The Genome of Spironucleus salmonicida Highlights a Fish Pathogen Adapted to Fluctuating Environments.</title>
        <authorList>
            <person name="Xu F."/>
            <person name="Jerlstrom-Hultqvist J."/>
            <person name="Einarsson E."/>
            <person name="Astvaldsson A."/>
            <person name="Svard S.G."/>
            <person name="Andersson J.O."/>
        </authorList>
    </citation>
    <scope>NUCLEOTIDE SEQUENCE [LARGE SCALE GENOMIC DNA]</scope>
    <source>
        <strain evidence="3 4">ATCC 50377</strain>
    </source>
</reference>
<dbReference type="PANTHER" id="PTHR45990">
    <property type="entry name" value="DNA REPAIR PROTEIN REV1"/>
    <property type="match status" value="1"/>
</dbReference>
<dbReference type="PROSITE" id="PS50172">
    <property type="entry name" value="BRCT"/>
    <property type="match status" value="1"/>
</dbReference>
<dbReference type="SMART" id="SM00292">
    <property type="entry name" value="BRCT"/>
    <property type="match status" value="1"/>
</dbReference>
<evidence type="ECO:0000313" key="3">
    <source>
        <dbReference type="EMBL" id="KAH0575631.1"/>
    </source>
</evidence>
<dbReference type="PANTHER" id="PTHR45990:SF1">
    <property type="entry name" value="DNA REPAIR PROTEIN REV1"/>
    <property type="match status" value="1"/>
</dbReference>
<dbReference type="GO" id="GO:0017125">
    <property type="term" value="F:deoxycytidyl transferase activity"/>
    <property type="evidence" value="ECO:0007669"/>
    <property type="project" value="TreeGrafter"/>
</dbReference>
<dbReference type="InterPro" id="IPR043128">
    <property type="entry name" value="Rev_trsase/Diguanyl_cyclase"/>
</dbReference>
<dbReference type="AlphaFoldDB" id="A0A9P8S0F2"/>
<dbReference type="KEGG" id="ssao:94297294"/>
<dbReference type="Gene3D" id="3.30.70.270">
    <property type="match status" value="1"/>
</dbReference>
<dbReference type="GO" id="GO:0006281">
    <property type="term" value="P:DNA repair"/>
    <property type="evidence" value="ECO:0007669"/>
    <property type="project" value="InterPro"/>
</dbReference>
<keyword evidence="4" id="KW-1185">Reference proteome</keyword>
<evidence type="ECO:0000259" key="2">
    <source>
        <dbReference type="PROSITE" id="PS50173"/>
    </source>
</evidence>
<dbReference type="GO" id="GO:0042276">
    <property type="term" value="P:error-prone translesion synthesis"/>
    <property type="evidence" value="ECO:0007669"/>
    <property type="project" value="TreeGrafter"/>
</dbReference>
<dbReference type="Pfam" id="PF16589">
    <property type="entry name" value="BRCT_2"/>
    <property type="match status" value="1"/>
</dbReference>
<dbReference type="Gene3D" id="3.40.50.10190">
    <property type="entry name" value="BRCT domain"/>
    <property type="match status" value="1"/>
</dbReference>
<feature type="domain" description="UmuC" evidence="2">
    <location>
        <begin position="264"/>
        <end position="414"/>
    </location>
</feature>
<dbReference type="OrthoDB" id="427711at2759"/>
<dbReference type="RefSeq" id="XP_067766404.1">
    <property type="nucleotide sequence ID" value="XM_067907136.1"/>
</dbReference>
<dbReference type="GO" id="GO:0070987">
    <property type="term" value="P:error-free translesion synthesis"/>
    <property type="evidence" value="ECO:0007669"/>
    <property type="project" value="TreeGrafter"/>
</dbReference>
<dbReference type="InterPro" id="IPR036420">
    <property type="entry name" value="BRCT_dom_sf"/>
</dbReference>
<dbReference type="Proteomes" id="UP000018208">
    <property type="component" value="Unassembled WGS sequence"/>
</dbReference>
<proteinExistence type="predicted"/>
<dbReference type="SUPFAM" id="SSF56672">
    <property type="entry name" value="DNA/RNA polymerases"/>
    <property type="match status" value="1"/>
</dbReference>
<dbReference type="InterPro" id="IPR001126">
    <property type="entry name" value="UmuC"/>
</dbReference>
<dbReference type="GO" id="GO:0003887">
    <property type="term" value="F:DNA-directed DNA polymerase activity"/>
    <property type="evidence" value="ECO:0007669"/>
    <property type="project" value="TreeGrafter"/>
</dbReference>
<sequence>MILIYNQSNKNLMYRIRSEQLDPLGSNYKDYRKKKQNKQDQQLQQHKISNLFTGFLFWLNGRLDPPTTYLRQIIGLHSGLIVFQFSPKITHIIAQNLSSSTFQKYGTKYPILLPGWILESINSHEILDLQKFRYQHNTIQFQYDYNYNYEILCKPFQIDIDQTLDTLISIPEVVDIKSIQSQPDLVQTQIQYLQLSQQSALYSPVKQLSLSPNIVSISNQQLLPQFQLIEQDNLEYKQKLNAVQYLIYNRPYGQQPSKGVSQFYIFISIDNFYISSLIFDNLEKYSGFPIVVIENEKILYFNQIAAKYQIQIGQHIQSLKKLQVQINLQIISYNNQRYSLISNCFYEYIRQISAEVMPYSCFECFINISGFVSEQSIYAYMQKIQQDLQKQLSISITIGAGSNPLISYLSNKLSSSTHLNFIAQNIFYTKISSQNLDFIPLLSNIEIQKLKNENLFKLQDIQQLQIQRIQSIIGESQGKKLFQALRGFDLIFKFDPVKSDDNIRQITVFSNKIIFSLINMNQYQLMFNHCQQQIIQYSANLNITKIILFLNVKKNSTTQTQQFSQHCNQDNLLQNLQILLEQSSKKVQIQTIISFQIQVNFGLNRNNICIDNMKLNIKCNKRINFIEPIQKDSKLLSKNIINFSNINVLGKEISQLDINLQDDLVQFLGCQLAISNNLESLHNINSQFSNQMNIHILKNKLRYIK</sequence>
<dbReference type="Gene3D" id="3.40.1170.60">
    <property type="match status" value="1"/>
</dbReference>
<feature type="domain" description="BRCT" evidence="1">
    <location>
        <begin position="47"/>
        <end position="134"/>
    </location>
</feature>
<evidence type="ECO:0000259" key="1">
    <source>
        <dbReference type="PROSITE" id="PS50172"/>
    </source>
</evidence>